<gene>
    <name evidence="2" type="ORF">BOTBODRAFT_201950</name>
</gene>
<evidence type="ECO:0000313" key="3">
    <source>
        <dbReference type="Proteomes" id="UP000027195"/>
    </source>
</evidence>
<dbReference type="Proteomes" id="UP000027195">
    <property type="component" value="Unassembled WGS sequence"/>
</dbReference>
<dbReference type="OrthoDB" id="2337158at2759"/>
<dbReference type="AlphaFoldDB" id="A0A067N097"/>
<reference evidence="3" key="1">
    <citation type="journal article" date="2014" name="Proc. Natl. Acad. Sci. U.S.A.">
        <title>Extensive sampling of basidiomycete genomes demonstrates inadequacy of the white-rot/brown-rot paradigm for wood decay fungi.</title>
        <authorList>
            <person name="Riley R."/>
            <person name="Salamov A.A."/>
            <person name="Brown D.W."/>
            <person name="Nagy L.G."/>
            <person name="Floudas D."/>
            <person name="Held B.W."/>
            <person name="Levasseur A."/>
            <person name="Lombard V."/>
            <person name="Morin E."/>
            <person name="Otillar R."/>
            <person name="Lindquist E.A."/>
            <person name="Sun H."/>
            <person name="LaButti K.M."/>
            <person name="Schmutz J."/>
            <person name="Jabbour D."/>
            <person name="Luo H."/>
            <person name="Baker S.E."/>
            <person name="Pisabarro A.G."/>
            <person name="Walton J.D."/>
            <person name="Blanchette R.A."/>
            <person name="Henrissat B."/>
            <person name="Martin F."/>
            <person name="Cullen D."/>
            <person name="Hibbett D.S."/>
            <person name="Grigoriev I.V."/>
        </authorList>
    </citation>
    <scope>NUCLEOTIDE SEQUENCE [LARGE SCALE GENOMIC DNA]</scope>
    <source>
        <strain evidence="3">FD-172 SS1</strain>
    </source>
</reference>
<accession>A0A067N097</accession>
<evidence type="ECO:0000313" key="2">
    <source>
        <dbReference type="EMBL" id="KDQ21408.1"/>
    </source>
</evidence>
<dbReference type="EMBL" id="KL198016">
    <property type="protein sequence ID" value="KDQ21408.1"/>
    <property type="molecule type" value="Genomic_DNA"/>
</dbReference>
<dbReference type="STRING" id="930990.A0A067N097"/>
<feature type="compositionally biased region" description="Acidic residues" evidence="1">
    <location>
        <begin position="177"/>
        <end position="197"/>
    </location>
</feature>
<feature type="region of interest" description="Disordered" evidence="1">
    <location>
        <begin position="174"/>
        <end position="198"/>
    </location>
</feature>
<name>A0A067N097_BOTB1</name>
<protein>
    <submittedName>
        <fullName evidence="2">Uncharacterized protein</fullName>
    </submittedName>
</protein>
<sequence>MDSAAKETPKEVLMPLGQRALVDTCFEEGHYESGIAVLDKLRSPKYYPSPSHVRQLIYIALYPPPLENAQTPDDLTSGSPKKLNIQRQKTHLLPTPESSVNALSLLCALLHTNSPAALAKGLPSYVTSKGGVRFSGVREEQDDREDAFIGKQSADIRQAKDCWAILADGFVKRSDSEDVAEQPPTEDEMDVDEEEDENTARRVVGKHAWGVLEWLVGLFELDEKVAESKGMPRRSDILLSQIPLARAGLQWDIQSALNVVFDALTPLPLARHDGNGIPSATPPILEQYRTGLGTRLMALVRTYSLFLISTFMAQVYYSPTTQS</sequence>
<keyword evidence="3" id="KW-1185">Reference proteome</keyword>
<proteinExistence type="predicted"/>
<dbReference type="HOGENOM" id="CLU_065425_0_0_1"/>
<dbReference type="InParanoid" id="A0A067N097"/>
<evidence type="ECO:0000256" key="1">
    <source>
        <dbReference type="SAM" id="MobiDB-lite"/>
    </source>
</evidence>
<organism evidence="2 3">
    <name type="scientific">Botryobasidium botryosum (strain FD-172 SS1)</name>
    <dbReference type="NCBI Taxonomy" id="930990"/>
    <lineage>
        <taxon>Eukaryota</taxon>
        <taxon>Fungi</taxon>
        <taxon>Dikarya</taxon>
        <taxon>Basidiomycota</taxon>
        <taxon>Agaricomycotina</taxon>
        <taxon>Agaricomycetes</taxon>
        <taxon>Cantharellales</taxon>
        <taxon>Botryobasidiaceae</taxon>
        <taxon>Botryobasidium</taxon>
    </lineage>
</organism>